<accession>A0A9D2PB44</accession>
<evidence type="ECO:0000256" key="1">
    <source>
        <dbReference type="SAM" id="SignalP"/>
    </source>
</evidence>
<dbReference type="AlphaFoldDB" id="A0A9D2PB44"/>
<protein>
    <recommendedName>
        <fullName evidence="4">Haem-binding uptake Tiki superfamily ChaN domain-containing protein</fullName>
    </recommendedName>
</protein>
<feature type="chain" id="PRO_5038781619" description="Haem-binding uptake Tiki superfamily ChaN domain-containing protein" evidence="1">
    <location>
        <begin position="19"/>
        <end position="352"/>
    </location>
</feature>
<evidence type="ECO:0000313" key="3">
    <source>
        <dbReference type="Proteomes" id="UP000823906"/>
    </source>
</evidence>
<gene>
    <name evidence="2" type="ORF">H9703_07410</name>
</gene>
<keyword evidence="1" id="KW-0732">Signal</keyword>
<reference evidence="2" key="2">
    <citation type="submission" date="2021-04" db="EMBL/GenBank/DDBJ databases">
        <authorList>
            <person name="Gilroy R."/>
        </authorList>
    </citation>
    <scope>NUCLEOTIDE SEQUENCE</scope>
    <source>
        <strain evidence="2">ChiSjej5B23-2810</strain>
    </source>
</reference>
<sequence>MKKLASLFAALVLMLALAAPGAAAVQPETGRIYLYGETHADPACLEQELAAWDRYYKELGMRDLFIEVPSYAAQFMNLWMKAEDDAILSRLFEDLEGTLMHDQKIWDFYKSIKEQYPETVFHGFDVGHQYNTTGTRYLIGLALTGQMGSADWDEAQRVIEQGKQYYKTGDGAYRENCMAENLARAFEALPMGASVMVITGSAHSNLYAMDYNTGTVPCMAGQLRQQYGAALQARNLSDGIDYTRAGDTQLVRLGGTDYTAVCLGEQDLSSRLPGYQSRIFWLVEGAYEAACALPATGEFLPYDNYLNPVEEGQVYRIDYLLADGSTESRYYRADGTLWQGQPVTAGFAPEGV</sequence>
<organism evidence="2 3">
    <name type="scientific">Candidatus Faecalibacterium faecigallinarum</name>
    <dbReference type="NCBI Taxonomy" id="2838577"/>
    <lineage>
        <taxon>Bacteria</taxon>
        <taxon>Bacillati</taxon>
        <taxon>Bacillota</taxon>
        <taxon>Clostridia</taxon>
        <taxon>Eubacteriales</taxon>
        <taxon>Oscillospiraceae</taxon>
        <taxon>Faecalibacterium</taxon>
    </lineage>
</organism>
<proteinExistence type="predicted"/>
<dbReference type="Proteomes" id="UP000823906">
    <property type="component" value="Unassembled WGS sequence"/>
</dbReference>
<evidence type="ECO:0008006" key="4">
    <source>
        <dbReference type="Google" id="ProtNLM"/>
    </source>
</evidence>
<evidence type="ECO:0000313" key="2">
    <source>
        <dbReference type="EMBL" id="HJC45939.1"/>
    </source>
</evidence>
<feature type="signal peptide" evidence="1">
    <location>
        <begin position="1"/>
        <end position="18"/>
    </location>
</feature>
<reference evidence="2" key="1">
    <citation type="journal article" date="2021" name="PeerJ">
        <title>Extensive microbial diversity within the chicken gut microbiome revealed by metagenomics and culture.</title>
        <authorList>
            <person name="Gilroy R."/>
            <person name="Ravi A."/>
            <person name="Getino M."/>
            <person name="Pursley I."/>
            <person name="Horton D.L."/>
            <person name="Alikhan N.F."/>
            <person name="Baker D."/>
            <person name="Gharbi K."/>
            <person name="Hall N."/>
            <person name="Watson M."/>
            <person name="Adriaenssens E.M."/>
            <person name="Foster-Nyarko E."/>
            <person name="Jarju S."/>
            <person name="Secka A."/>
            <person name="Antonio M."/>
            <person name="Oren A."/>
            <person name="Chaudhuri R.R."/>
            <person name="La Ragione R."/>
            <person name="Hildebrand F."/>
            <person name="Pallen M.J."/>
        </authorList>
    </citation>
    <scope>NUCLEOTIDE SEQUENCE</scope>
    <source>
        <strain evidence="2">ChiSjej5B23-2810</strain>
    </source>
</reference>
<name>A0A9D2PB44_9FIRM</name>
<dbReference type="EMBL" id="DWWN01000050">
    <property type="protein sequence ID" value="HJC45939.1"/>
    <property type="molecule type" value="Genomic_DNA"/>
</dbReference>
<comment type="caution">
    <text evidence="2">The sequence shown here is derived from an EMBL/GenBank/DDBJ whole genome shotgun (WGS) entry which is preliminary data.</text>
</comment>